<keyword evidence="7 14" id="KW-0378">Hydrolase</keyword>
<feature type="transmembrane region" description="Helical" evidence="14">
    <location>
        <begin position="220"/>
        <end position="238"/>
    </location>
</feature>
<evidence type="ECO:0000256" key="12">
    <source>
        <dbReference type="ARBA" id="ARBA00032932"/>
    </source>
</evidence>
<feature type="transmembrane region" description="Helical" evidence="14">
    <location>
        <begin position="34"/>
        <end position="54"/>
    </location>
</feature>
<evidence type="ECO:0000256" key="9">
    <source>
        <dbReference type="ARBA" id="ARBA00023136"/>
    </source>
</evidence>
<comment type="function">
    <text evidence="14">Catalyzes the dephosphorylation of undecaprenyl diphosphate (UPP). Confers resistance to bacitracin.</text>
</comment>
<evidence type="ECO:0000256" key="6">
    <source>
        <dbReference type="ARBA" id="ARBA00022692"/>
    </source>
</evidence>
<keyword evidence="14" id="KW-0573">Peptidoglycan synthesis</keyword>
<organism evidence="15 16">
    <name type="scientific">Caballeronia udeis</name>
    <dbReference type="NCBI Taxonomy" id="1232866"/>
    <lineage>
        <taxon>Bacteria</taxon>
        <taxon>Pseudomonadati</taxon>
        <taxon>Pseudomonadota</taxon>
        <taxon>Betaproteobacteria</taxon>
        <taxon>Burkholderiales</taxon>
        <taxon>Burkholderiaceae</taxon>
        <taxon>Caballeronia</taxon>
    </lineage>
</organism>
<evidence type="ECO:0000313" key="16">
    <source>
        <dbReference type="Proteomes" id="UP000054683"/>
    </source>
</evidence>
<dbReference type="InterPro" id="IPR003824">
    <property type="entry name" value="UppP"/>
</dbReference>
<evidence type="ECO:0000256" key="13">
    <source>
        <dbReference type="ARBA" id="ARBA00047594"/>
    </source>
</evidence>
<comment type="similarity">
    <text evidence="2 14">Belongs to the UppP family.</text>
</comment>
<dbReference type="GO" id="GO:0009252">
    <property type="term" value="P:peptidoglycan biosynthetic process"/>
    <property type="evidence" value="ECO:0007669"/>
    <property type="project" value="UniProtKB-KW"/>
</dbReference>
<reference evidence="15 16" key="1">
    <citation type="submission" date="2016-01" db="EMBL/GenBank/DDBJ databases">
        <authorList>
            <person name="Oliw E.H."/>
        </authorList>
    </citation>
    <scope>NUCLEOTIDE SEQUENCE [LARGE SCALE GENOMIC DNA]</scope>
    <source>
        <strain evidence="15">LMG 27134</strain>
    </source>
</reference>
<evidence type="ECO:0000313" key="15">
    <source>
        <dbReference type="EMBL" id="SAL25955.1"/>
    </source>
</evidence>
<dbReference type="PANTHER" id="PTHR30622:SF4">
    <property type="entry name" value="UNDECAPRENYL-DIPHOSPHATASE"/>
    <property type="match status" value="1"/>
</dbReference>
<feature type="transmembrane region" description="Helical" evidence="14">
    <location>
        <begin position="75"/>
        <end position="94"/>
    </location>
</feature>
<feature type="transmembrane region" description="Helical" evidence="14">
    <location>
        <begin position="148"/>
        <end position="165"/>
    </location>
</feature>
<keyword evidence="5 14" id="KW-1003">Cell membrane</keyword>
<evidence type="ECO:0000256" key="11">
    <source>
        <dbReference type="ARBA" id="ARBA00032707"/>
    </source>
</evidence>
<comment type="subcellular location">
    <subcellularLocation>
        <location evidence="1 14">Cell membrane</location>
        <topology evidence="1 14">Multi-pass membrane protein</topology>
    </subcellularLocation>
</comment>
<comment type="miscellaneous">
    <text evidence="14">Bacitracin is thought to be involved in the inhibition of peptidoglycan synthesis by sequestering undecaprenyl diphosphate, thereby reducing the pool of lipid carrier available.</text>
</comment>
<keyword evidence="10 14" id="KW-0046">Antibiotic resistance</keyword>
<keyword evidence="8 14" id="KW-1133">Transmembrane helix</keyword>
<dbReference type="GO" id="GO:0046677">
    <property type="term" value="P:response to antibiotic"/>
    <property type="evidence" value="ECO:0007669"/>
    <property type="project" value="UniProtKB-UniRule"/>
</dbReference>
<evidence type="ECO:0000256" key="8">
    <source>
        <dbReference type="ARBA" id="ARBA00022989"/>
    </source>
</evidence>
<evidence type="ECO:0000256" key="5">
    <source>
        <dbReference type="ARBA" id="ARBA00022475"/>
    </source>
</evidence>
<sequence>MSGIIGPVCLAICCTAAAMWLSPITKGDRSVTLWFLIFLSVLQGVTELFPVSSLGHTLLVPGLIGMHIDKHAPQLLPFLVALHLGTALALLWYFRKRWVALIKGFIGSLGGRKNADGHMMWALIIGTIPTGIVGLVLEKRLEALFHDLRIVAAALMVNGVLLWFGDRLTRARAERAPEDLTFRQAFLVGLAQIGALIPGFSRSGLTIIAGVGAGMSSEKAAEFSFLLGTPIIFAAGVLELPKLFHAPDQLFDAVLGGVLTGIAAYLSVRFLMRYFEGRGRLAAFGLYCVLAGAFCLGWFMLHPQPV</sequence>
<evidence type="ECO:0000256" key="14">
    <source>
        <dbReference type="HAMAP-Rule" id="MF_01006"/>
    </source>
</evidence>
<proteinExistence type="inferred from homology"/>
<keyword evidence="14" id="KW-0133">Cell shape</keyword>
<dbReference type="GO" id="GO:0050380">
    <property type="term" value="F:undecaprenyl-diphosphatase activity"/>
    <property type="evidence" value="ECO:0007669"/>
    <property type="project" value="UniProtKB-UniRule"/>
</dbReference>
<evidence type="ECO:0000256" key="2">
    <source>
        <dbReference type="ARBA" id="ARBA00010621"/>
    </source>
</evidence>
<dbReference type="EC" id="3.6.1.27" evidence="3 14"/>
<dbReference type="PANTHER" id="PTHR30622">
    <property type="entry name" value="UNDECAPRENYL-DIPHOSPHATASE"/>
    <property type="match status" value="1"/>
</dbReference>
<evidence type="ECO:0000256" key="7">
    <source>
        <dbReference type="ARBA" id="ARBA00022801"/>
    </source>
</evidence>
<feature type="transmembrane region" description="Helical" evidence="14">
    <location>
        <begin position="280"/>
        <end position="301"/>
    </location>
</feature>
<dbReference type="Pfam" id="PF02673">
    <property type="entry name" value="BacA"/>
    <property type="match status" value="1"/>
</dbReference>
<gene>
    <name evidence="14" type="primary">uppP</name>
    <name evidence="15" type="ORF">AWB69_01936</name>
</gene>
<dbReference type="GO" id="GO:0008360">
    <property type="term" value="P:regulation of cell shape"/>
    <property type="evidence" value="ECO:0007669"/>
    <property type="project" value="UniProtKB-KW"/>
</dbReference>
<dbReference type="HAMAP" id="MF_01006">
    <property type="entry name" value="Undec_diphosphatase"/>
    <property type="match status" value="1"/>
</dbReference>
<evidence type="ECO:0000256" key="3">
    <source>
        <dbReference type="ARBA" id="ARBA00012374"/>
    </source>
</evidence>
<evidence type="ECO:0000256" key="10">
    <source>
        <dbReference type="ARBA" id="ARBA00023251"/>
    </source>
</evidence>
<dbReference type="GO" id="GO:0005886">
    <property type="term" value="C:plasma membrane"/>
    <property type="evidence" value="ECO:0007669"/>
    <property type="project" value="UniProtKB-SubCell"/>
</dbReference>
<accession>A0A158G1K9</accession>
<comment type="catalytic activity">
    <reaction evidence="13 14">
        <text>di-trans,octa-cis-undecaprenyl diphosphate + H2O = di-trans,octa-cis-undecaprenyl phosphate + phosphate + H(+)</text>
        <dbReference type="Rhea" id="RHEA:28094"/>
        <dbReference type="ChEBI" id="CHEBI:15377"/>
        <dbReference type="ChEBI" id="CHEBI:15378"/>
        <dbReference type="ChEBI" id="CHEBI:43474"/>
        <dbReference type="ChEBI" id="CHEBI:58405"/>
        <dbReference type="ChEBI" id="CHEBI:60392"/>
        <dbReference type="EC" id="3.6.1.27"/>
    </reaction>
</comment>
<keyword evidence="14" id="KW-0961">Cell wall biogenesis/degradation</keyword>
<feature type="transmembrane region" description="Helical" evidence="14">
    <location>
        <begin position="118"/>
        <end position="136"/>
    </location>
</feature>
<evidence type="ECO:0000256" key="4">
    <source>
        <dbReference type="ARBA" id="ARBA00021581"/>
    </source>
</evidence>
<feature type="transmembrane region" description="Helical" evidence="14">
    <location>
        <begin position="250"/>
        <end position="268"/>
    </location>
</feature>
<dbReference type="GO" id="GO:0071555">
    <property type="term" value="P:cell wall organization"/>
    <property type="evidence" value="ECO:0007669"/>
    <property type="project" value="UniProtKB-KW"/>
</dbReference>
<dbReference type="AlphaFoldDB" id="A0A158G1K9"/>
<evidence type="ECO:0000256" key="1">
    <source>
        <dbReference type="ARBA" id="ARBA00004651"/>
    </source>
</evidence>
<name>A0A158G1K9_9BURK</name>
<keyword evidence="6 14" id="KW-0812">Transmembrane</keyword>
<keyword evidence="9 14" id="KW-0472">Membrane</keyword>
<protein>
    <recommendedName>
        <fullName evidence="4 14">Undecaprenyl-diphosphatase</fullName>
        <ecNumber evidence="3 14">3.6.1.27</ecNumber>
    </recommendedName>
    <alternativeName>
        <fullName evidence="12 14">Bacitracin resistance protein</fullName>
    </alternativeName>
    <alternativeName>
        <fullName evidence="11 14">Undecaprenyl pyrophosphate phosphatase</fullName>
    </alternativeName>
</protein>
<dbReference type="EMBL" id="FCOK02000009">
    <property type="protein sequence ID" value="SAL25955.1"/>
    <property type="molecule type" value="Genomic_DNA"/>
</dbReference>
<dbReference type="Proteomes" id="UP000054683">
    <property type="component" value="Unassembled WGS sequence"/>
</dbReference>